<comment type="caution">
    <text evidence="7">The sequence shown here is derived from an EMBL/GenBank/DDBJ whole genome shotgun (WGS) entry which is preliminary data.</text>
</comment>
<dbReference type="AlphaFoldDB" id="A0AAV5VUV1"/>
<comment type="similarity">
    <text evidence="2 6">Belongs to the glycosyltransferase 92 family.</text>
</comment>
<organism evidence="7 8">
    <name type="scientific">Pristionchus fissidentatus</name>
    <dbReference type="NCBI Taxonomy" id="1538716"/>
    <lineage>
        <taxon>Eukaryota</taxon>
        <taxon>Metazoa</taxon>
        <taxon>Ecdysozoa</taxon>
        <taxon>Nematoda</taxon>
        <taxon>Chromadorea</taxon>
        <taxon>Rhabditida</taxon>
        <taxon>Rhabditina</taxon>
        <taxon>Diplogasteromorpha</taxon>
        <taxon>Diplogasteroidea</taxon>
        <taxon>Neodiplogasteridae</taxon>
        <taxon>Pristionchus</taxon>
    </lineage>
</organism>
<dbReference type="PANTHER" id="PTHR47024:SF1">
    <property type="entry name" value="GLYCOSYLTRANSFERASE FAMILY 92 PROTEIN"/>
    <property type="match status" value="1"/>
</dbReference>
<evidence type="ECO:0000313" key="8">
    <source>
        <dbReference type="Proteomes" id="UP001432322"/>
    </source>
</evidence>
<dbReference type="PANTHER" id="PTHR47024">
    <property type="entry name" value="BIOFILM ABSENT ON HEAD (AFTER YERSINIA EXPOSURE)-RELATED"/>
    <property type="match status" value="1"/>
</dbReference>
<name>A0AAV5VUV1_9BILA</name>
<evidence type="ECO:0000256" key="4">
    <source>
        <dbReference type="ARBA" id="ARBA00022679"/>
    </source>
</evidence>
<comment type="subcellular location">
    <subcellularLocation>
        <location evidence="1">Membrane</location>
        <topology evidence="1">Single-pass membrane protein</topology>
    </subcellularLocation>
</comment>
<keyword evidence="5" id="KW-0472">Membrane</keyword>
<feature type="non-terminal residue" evidence="7">
    <location>
        <position position="159"/>
    </location>
</feature>
<proteinExistence type="inferred from homology"/>
<dbReference type="EC" id="2.4.1.-" evidence="6"/>
<evidence type="ECO:0000256" key="6">
    <source>
        <dbReference type="RuleBase" id="RU366017"/>
    </source>
</evidence>
<evidence type="ECO:0000256" key="5">
    <source>
        <dbReference type="ARBA" id="ARBA00023136"/>
    </source>
</evidence>
<dbReference type="Proteomes" id="UP001432322">
    <property type="component" value="Unassembled WGS sequence"/>
</dbReference>
<dbReference type="GO" id="GO:0016020">
    <property type="term" value="C:membrane"/>
    <property type="evidence" value="ECO:0007669"/>
    <property type="project" value="UniProtKB-SubCell"/>
</dbReference>
<keyword evidence="4 6" id="KW-0808">Transferase</keyword>
<accession>A0AAV5VUV1</accession>
<dbReference type="InterPro" id="IPR008166">
    <property type="entry name" value="Glyco_transf_92"/>
</dbReference>
<dbReference type="Pfam" id="PF01697">
    <property type="entry name" value="Glyco_transf_92"/>
    <property type="match status" value="1"/>
</dbReference>
<gene>
    <name evidence="7" type="ORF">PFISCL1PPCAC_12831</name>
</gene>
<keyword evidence="8" id="KW-1185">Reference proteome</keyword>
<evidence type="ECO:0000256" key="1">
    <source>
        <dbReference type="ARBA" id="ARBA00004167"/>
    </source>
</evidence>
<evidence type="ECO:0000256" key="3">
    <source>
        <dbReference type="ARBA" id="ARBA00022676"/>
    </source>
</evidence>
<keyword evidence="3 6" id="KW-0328">Glycosyltransferase</keyword>
<sequence>MQMGTMNGSFDGVANAQYFANDRPTKTVFKPDSVRFVSTHWVFKHEPASKKKRKIPTSEGMLLHFRMNFDDALPPNTTTTRLQGIDLEDLQWRAREATRDIFGETIPPVNSNISSIIEKCNAKWRKQGCKVPLLHCREELENAEEWVFMEPSDDSHYRI</sequence>
<reference evidence="7" key="1">
    <citation type="submission" date="2023-10" db="EMBL/GenBank/DDBJ databases">
        <title>Genome assembly of Pristionchus species.</title>
        <authorList>
            <person name="Yoshida K."/>
            <person name="Sommer R.J."/>
        </authorList>
    </citation>
    <scope>NUCLEOTIDE SEQUENCE</scope>
    <source>
        <strain evidence="7">RS5133</strain>
    </source>
</reference>
<evidence type="ECO:0000256" key="2">
    <source>
        <dbReference type="ARBA" id="ARBA00007647"/>
    </source>
</evidence>
<dbReference type="EMBL" id="BTSY01000004">
    <property type="protein sequence ID" value="GMT21534.1"/>
    <property type="molecule type" value="Genomic_DNA"/>
</dbReference>
<evidence type="ECO:0000313" key="7">
    <source>
        <dbReference type="EMBL" id="GMT21534.1"/>
    </source>
</evidence>
<dbReference type="GO" id="GO:0016757">
    <property type="term" value="F:glycosyltransferase activity"/>
    <property type="evidence" value="ECO:0007669"/>
    <property type="project" value="UniProtKB-UniRule"/>
</dbReference>
<protein>
    <recommendedName>
        <fullName evidence="6">Glycosyltransferase family 92 protein</fullName>
        <ecNumber evidence="6">2.4.1.-</ecNumber>
    </recommendedName>
</protein>